<dbReference type="CDD" id="cd16913">
    <property type="entry name" value="YkuD_like"/>
    <property type="match status" value="1"/>
</dbReference>
<dbReference type="Proteomes" id="UP001595975">
    <property type="component" value="Unassembled WGS sequence"/>
</dbReference>
<evidence type="ECO:0000256" key="5">
    <source>
        <dbReference type="ARBA" id="ARBA00023315"/>
    </source>
</evidence>
<comment type="pathway">
    <text evidence="1 7">Cell wall biogenesis; peptidoglycan biosynthesis.</text>
</comment>
<evidence type="ECO:0000256" key="4">
    <source>
        <dbReference type="ARBA" id="ARBA00022984"/>
    </source>
</evidence>
<dbReference type="EMBL" id="JBHSOF010000019">
    <property type="protein sequence ID" value="MFC5664641.1"/>
    <property type="molecule type" value="Genomic_DNA"/>
</dbReference>
<accession>A0ABW0X2I2</accession>
<dbReference type="InterPro" id="IPR005490">
    <property type="entry name" value="LD_TPept_cat_dom"/>
</dbReference>
<sequence>MTSIRKVMAAGLIGGALVLTSACGGGGGGGGTAAKAELGGGATAGSPSSAGSAAAPAGSSSEAPASPAATSAAPKASQAVVDIQPKNGAVDVAPNGALKVAVAGGKLTTVKVSDKTGKEVAGALAADGSSWAPSGPLAVGTAYQVSALAEDAGGVAVEAVSGFSTLAPERESKASDNVQDNATYGVGMIVSVTFDKDVKNKEAVARGITFETDNGTVVKGHWFGNRRLDFRPEKHWTPGTKVTVKYRLKSVEIAPGVYGGVDRDEPFTIGRSQISTVDAKTHKMTVVRDGQSSVLNITSGDSEFPTWNGTMVVMSKEGVVRMQSSTLPGMTGEPYDKQVPHSMRLTDSGTYVHGNWWRPASVFGTENTSHGCVALQDVKGGAPGTEAGKFYDGSLIGDIVTVLNSTRGQVKPDNGLSGWNMDWSAW</sequence>
<feature type="active site" description="Nucleophile" evidence="7">
    <location>
        <position position="372"/>
    </location>
</feature>
<feature type="chain" id="PRO_5046596280" evidence="9">
    <location>
        <begin position="25"/>
        <end position="426"/>
    </location>
</feature>
<evidence type="ECO:0000259" key="10">
    <source>
        <dbReference type="PROSITE" id="PS52029"/>
    </source>
</evidence>
<evidence type="ECO:0000256" key="8">
    <source>
        <dbReference type="SAM" id="MobiDB-lite"/>
    </source>
</evidence>
<reference evidence="12" key="1">
    <citation type="journal article" date="2019" name="Int. J. Syst. Evol. Microbiol.">
        <title>The Global Catalogue of Microorganisms (GCM) 10K type strain sequencing project: providing services to taxonomists for standard genome sequencing and annotation.</title>
        <authorList>
            <consortium name="The Broad Institute Genomics Platform"/>
            <consortium name="The Broad Institute Genome Sequencing Center for Infectious Disease"/>
            <person name="Wu L."/>
            <person name="Ma J."/>
        </authorList>
    </citation>
    <scope>NUCLEOTIDE SEQUENCE [LARGE SCALE GENOMIC DNA]</scope>
    <source>
        <strain evidence="12">CGMCC 4.1437</strain>
    </source>
</reference>
<dbReference type="PANTHER" id="PTHR30582">
    <property type="entry name" value="L,D-TRANSPEPTIDASE"/>
    <property type="match status" value="1"/>
</dbReference>
<evidence type="ECO:0000256" key="6">
    <source>
        <dbReference type="ARBA" id="ARBA00023316"/>
    </source>
</evidence>
<dbReference type="Gene3D" id="2.60.40.3780">
    <property type="match status" value="1"/>
</dbReference>
<dbReference type="SUPFAM" id="SSF141523">
    <property type="entry name" value="L,D-transpeptidase catalytic domain-like"/>
    <property type="match status" value="1"/>
</dbReference>
<dbReference type="Gene3D" id="2.40.440.10">
    <property type="entry name" value="L,D-transpeptidase catalytic domain-like"/>
    <property type="match status" value="1"/>
</dbReference>
<dbReference type="InterPro" id="IPR038063">
    <property type="entry name" value="Transpep_catalytic_dom"/>
</dbReference>
<keyword evidence="3 7" id="KW-0133">Cell shape</keyword>
<keyword evidence="6 7" id="KW-0961">Cell wall biogenesis/degradation</keyword>
<dbReference type="InterPro" id="IPR041280">
    <property type="entry name" value="Big_10"/>
</dbReference>
<feature type="region of interest" description="Disordered" evidence="8">
    <location>
        <begin position="34"/>
        <end position="71"/>
    </location>
</feature>
<feature type="signal peptide" evidence="9">
    <location>
        <begin position="1"/>
        <end position="24"/>
    </location>
</feature>
<dbReference type="Pfam" id="PF03734">
    <property type="entry name" value="YkuD"/>
    <property type="match status" value="1"/>
</dbReference>
<gene>
    <name evidence="11" type="ORF">ACFP3U_16805</name>
</gene>
<name>A0ABW0X2I2_9ACTN</name>
<evidence type="ECO:0000256" key="7">
    <source>
        <dbReference type="PROSITE-ProRule" id="PRU01373"/>
    </source>
</evidence>
<comment type="caution">
    <text evidence="11">The sequence shown here is derived from an EMBL/GenBank/DDBJ whole genome shotgun (WGS) entry which is preliminary data.</text>
</comment>
<dbReference type="PROSITE" id="PS51257">
    <property type="entry name" value="PROKAR_LIPOPROTEIN"/>
    <property type="match status" value="1"/>
</dbReference>
<protein>
    <submittedName>
        <fullName evidence="11">Ig-like domain-containing protein</fullName>
    </submittedName>
</protein>
<keyword evidence="9" id="KW-0732">Signal</keyword>
<keyword evidence="12" id="KW-1185">Reference proteome</keyword>
<dbReference type="Pfam" id="PF17964">
    <property type="entry name" value="Big_10"/>
    <property type="match status" value="1"/>
</dbReference>
<feature type="compositionally biased region" description="Low complexity" evidence="8">
    <location>
        <begin position="44"/>
        <end position="71"/>
    </location>
</feature>
<proteinExistence type="predicted"/>
<feature type="domain" description="L,D-TPase catalytic" evidence="10">
    <location>
        <begin position="273"/>
        <end position="403"/>
    </location>
</feature>
<keyword evidence="5" id="KW-0012">Acyltransferase</keyword>
<evidence type="ECO:0000313" key="11">
    <source>
        <dbReference type="EMBL" id="MFC5664641.1"/>
    </source>
</evidence>
<dbReference type="PROSITE" id="PS52029">
    <property type="entry name" value="LD_TPASE"/>
    <property type="match status" value="1"/>
</dbReference>
<evidence type="ECO:0000256" key="3">
    <source>
        <dbReference type="ARBA" id="ARBA00022960"/>
    </source>
</evidence>
<dbReference type="RefSeq" id="WP_380226337.1">
    <property type="nucleotide sequence ID" value="NZ_JBHSOF010000019.1"/>
</dbReference>
<dbReference type="Gene3D" id="2.60.40.3710">
    <property type="match status" value="1"/>
</dbReference>
<evidence type="ECO:0000256" key="2">
    <source>
        <dbReference type="ARBA" id="ARBA00022679"/>
    </source>
</evidence>
<dbReference type="PANTHER" id="PTHR30582:SF2">
    <property type="entry name" value="L,D-TRANSPEPTIDASE YCIB-RELATED"/>
    <property type="match status" value="1"/>
</dbReference>
<evidence type="ECO:0000313" key="12">
    <source>
        <dbReference type="Proteomes" id="UP001595975"/>
    </source>
</evidence>
<dbReference type="InterPro" id="IPR050979">
    <property type="entry name" value="LD-transpeptidase"/>
</dbReference>
<feature type="active site" description="Proton donor/acceptor" evidence="7">
    <location>
        <position position="353"/>
    </location>
</feature>
<keyword evidence="2" id="KW-0808">Transferase</keyword>
<feature type="compositionally biased region" description="Gly residues" evidence="8">
    <location>
        <begin position="34"/>
        <end position="43"/>
    </location>
</feature>
<evidence type="ECO:0000256" key="9">
    <source>
        <dbReference type="SAM" id="SignalP"/>
    </source>
</evidence>
<organism evidence="11 12">
    <name type="scientific">Kitasatospora misakiensis</name>
    <dbReference type="NCBI Taxonomy" id="67330"/>
    <lineage>
        <taxon>Bacteria</taxon>
        <taxon>Bacillati</taxon>
        <taxon>Actinomycetota</taxon>
        <taxon>Actinomycetes</taxon>
        <taxon>Kitasatosporales</taxon>
        <taxon>Streptomycetaceae</taxon>
        <taxon>Kitasatospora</taxon>
    </lineage>
</organism>
<keyword evidence="4 7" id="KW-0573">Peptidoglycan synthesis</keyword>
<evidence type="ECO:0000256" key="1">
    <source>
        <dbReference type="ARBA" id="ARBA00004752"/>
    </source>
</evidence>